<protein>
    <submittedName>
        <fullName evidence="1">Uncharacterized protein</fullName>
    </submittedName>
</protein>
<proteinExistence type="predicted"/>
<name>A0A5P1EIL8_ASPOF</name>
<dbReference type="AlphaFoldDB" id="A0A5P1EIL8"/>
<organism evidence="1 2">
    <name type="scientific">Asparagus officinalis</name>
    <name type="common">Garden asparagus</name>
    <dbReference type="NCBI Taxonomy" id="4686"/>
    <lineage>
        <taxon>Eukaryota</taxon>
        <taxon>Viridiplantae</taxon>
        <taxon>Streptophyta</taxon>
        <taxon>Embryophyta</taxon>
        <taxon>Tracheophyta</taxon>
        <taxon>Spermatophyta</taxon>
        <taxon>Magnoliopsida</taxon>
        <taxon>Liliopsida</taxon>
        <taxon>Asparagales</taxon>
        <taxon>Asparagaceae</taxon>
        <taxon>Asparagoideae</taxon>
        <taxon>Asparagus</taxon>
    </lineage>
</organism>
<dbReference type="Gramene" id="ONK65047">
    <property type="protein sequence ID" value="ONK65047"/>
    <property type="gene ID" value="A4U43_C07F32960"/>
</dbReference>
<sequence>MVRGEDWRFVVDFILDCGTLRKVAAPRMEANSNLECSDELRSLPSDNVEENTNKIKWSQFSSEKDLIATKFVKGMEFANPNETCPWRCYRA</sequence>
<keyword evidence="2" id="KW-1185">Reference proteome</keyword>
<accession>A0A5P1EIL8</accession>
<gene>
    <name evidence="1" type="ORF">A4U43_C07F32960</name>
</gene>
<dbReference type="EMBL" id="CM007387">
    <property type="protein sequence ID" value="ONK65047.1"/>
    <property type="molecule type" value="Genomic_DNA"/>
</dbReference>
<evidence type="ECO:0000313" key="2">
    <source>
        <dbReference type="Proteomes" id="UP000243459"/>
    </source>
</evidence>
<dbReference type="Proteomes" id="UP000243459">
    <property type="component" value="Chromosome 7"/>
</dbReference>
<reference evidence="2" key="1">
    <citation type="journal article" date="2017" name="Nat. Commun.">
        <title>The asparagus genome sheds light on the origin and evolution of a young Y chromosome.</title>
        <authorList>
            <person name="Harkess A."/>
            <person name="Zhou J."/>
            <person name="Xu C."/>
            <person name="Bowers J.E."/>
            <person name="Van der Hulst R."/>
            <person name="Ayyampalayam S."/>
            <person name="Mercati F."/>
            <person name="Riccardi P."/>
            <person name="McKain M.R."/>
            <person name="Kakrana A."/>
            <person name="Tang H."/>
            <person name="Ray J."/>
            <person name="Groenendijk J."/>
            <person name="Arikit S."/>
            <person name="Mathioni S.M."/>
            <person name="Nakano M."/>
            <person name="Shan H."/>
            <person name="Telgmann-Rauber A."/>
            <person name="Kanno A."/>
            <person name="Yue Z."/>
            <person name="Chen H."/>
            <person name="Li W."/>
            <person name="Chen Y."/>
            <person name="Xu X."/>
            <person name="Zhang Y."/>
            <person name="Luo S."/>
            <person name="Chen H."/>
            <person name="Gao J."/>
            <person name="Mao Z."/>
            <person name="Pires J.C."/>
            <person name="Luo M."/>
            <person name="Kudrna D."/>
            <person name="Wing R.A."/>
            <person name="Meyers B.C."/>
            <person name="Yi K."/>
            <person name="Kong H."/>
            <person name="Lavrijsen P."/>
            <person name="Sunseri F."/>
            <person name="Falavigna A."/>
            <person name="Ye Y."/>
            <person name="Leebens-Mack J.H."/>
            <person name="Chen G."/>
        </authorList>
    </citation>
    <scope>NUCLEOTIDE SEQUENCE [LARGE SCALE GENOMIC DNA]</scope>
    <source>
        <strain evidence="2">cv. DH0086</strain>
    </source>
</reference>
<evidence type="ECO:0000313" key="1">
    <source>
        <dbReference type="EMBL" id="ONK65047.1"/>
    </source>
</evidence>